<reference evidence="2" key="2">
    <citation type="submission" date="2019-12" db="EMBL/GenBank/DDBJ databases">
        <authorList>
            <consortium name="NCBI Pathogen Detection Project"/>
        </authorList>
    </citation>
    <scope>NUCLEOTIDE SEQUENCE</scope>
    <source>
        <strain evidence="2">EC00763</strain>
    </source>
</reference>
<organism evidence="2">
    <name type="scientific">Escherichia coli</name>
    <dbReference type="NCBI Taxonomy" id="562"/>
    <lineage>
        <taxon>Bacteria</taxon>
        <taxon>Pseudomonadati</taxon>
        <taxon>Pseudomonadota</taxon>
        <taxon>Gammaproteobacteria</taxon>
        <taxon>Enterobacterales</taxon>
        <taxon>Enterobacteriaceae</taxon>
        <taxon>Escherichia</taxon>
    </lineage>
</organism>
<dbReference type="EMBL" id="ABONVU020000041">
    <property type="protein sequence ID" value="EMJ5256951.1"/>
    <property type="molecule type" value="Genomic_DNA"/>
</dbReference>
<gene>
    <name evidence="2" type="ORF">GRC73_23290</name>
    <name evidence="3" type="ORF">OGM49_15120</name>
    <name evidence="1" type="ORF">R8O40_005322</name>
</gene>
<sequence length="301" mass="33830">MTSPFIQQIADNRVCQVLTCLPEKFVVDFANGIDVAQEHIRTAGERTFFRRLKEGLTGEGAARQNAINASVAQGLEASLRWLTELTTSLATTNYAITRVNDRVSSLVSDTARLAHYSADTREQLLILADQVHHKLNHLEEKLHRVDQVQRAQLHLEQIFSWWSAGRYASFSPAGRCYVALEELRWGAFGDVIRQGETGQVNQLLDILRHKALTQMAQESGGSATVRLNTLDWLGGQGREQADNEWHDAINWLGDWCSEEQHPVIWSTTQAAEHLPVRMPRLCSAERLSESMVDEIFQKGAG</sequence>
<dbReference type="EMBL" id="DABBJX010000049">
    <property type="protein sequence ID" value="HAH4526884.1"/>
    <property type="molecule type" value="Genomic_DNA"/>
</dbReference>
<proteinExistence type="predicted"/>
<evidence type="ECO:0000313" key="2">
    <source>
        <dbReference type="EMBL" id="HAH4526884.1"/>
    </source>
</evidence>
<dbReference type="AlphaFoldDB" id="A0A061K8Q9"/>
<protein>
    <submittedName>
        <fullName evidence="2">Chemotaxis protein</fullName>
    </submittedName>
    <submittedName>
        <fullName evidence="3">YjcZ-like family protein</fullName>
    </submittedName>
</protein>
<dbReference type="InterPro" id="IPR025599">
    <property type="entry name" value="YjcZ"/>
</dbReference>
<reference evidence="1" key="4">
    <citation type="submission" date="2024-02" db="EMBL/GenBank/DDBJ databases">
        <authorList>
            <consortium name="Clinical and Environmental Microbiology Branch: Whole genome sequencing antimicrobial resistance pathogens in the healthcare setting"/>
        </authorList>
    </citation>
    <scope>NUCLEOTIDE SEQUENCE</scope>
    <source>
        <strain evidence="1">1924188</strain>
    </source>
</reference>
<dbReference type="Pfam" id="PF13990">
    <property type="entry name" value="YjcZ"/>
    <property type="match status" value="1"/>
</dbReference>
<dbReference type="Proteomes" id="UP001180189">
    <property type="component" value="Chromosome"/>
</dbReference>
<accession>A0A061K8Q9</accession>
<name>A0A061K8Q9_ECOLX</name>
<reference evidence="3" key="3">
    <citation type="journal article" date="2023" name="Microorganisms">
        <title>Comparative Genomic Analysis of ST131 Subclade C2 of ESBL-Producing E. coli Isolates from Patients with Recurrent and Sporadic Urinary Tract Infections.</title>
        <authorList>
            <person name="Jaen-Luchoro D."/>
            <person name="Kahnamouei A."/>
            <person name="Yazdanshenas S."/>
            <person name="Lindblom A."/>
            <person name="Samuelsson E."/>
            <person name="Ahren C."/>
            <person name="Karami N."/>
        </authorList>
    </citation>
    <scope>NUCLEOTIDE SEQUENCE</scope>
    <source>
        <strain evidence="3">S7</strain>
    </source>
</reference>
<reference evidence="2" key="1">
    <citation type="journal article" date="2018" name="Genome Biol.">
        <title>SKESA: strategic k-mer extension for scrupulous assemblies.</title>
        <authorList>
            <person name="Souvorov A."/>
            <person name="Agarwala R."/>
            <person name="Lipman D.J."/>
        </authorList>
    </citation>
    <scope>NUCLEOTIDE SEQUENCE [LARGE SCALE GENOMIC DNA]</scope>
    <source>
        <strain evidence="2">EC00763</strain>
    </source>
</reference>
<evidence type="ECO:0000313" key="1">
    <source>
        <dbReference type="EMBL" id="EMJ5256951.1"/>
    </source>
</evidence>
<dbReference type="RefSeq" id="WP_000203551.1">
    <property type="nucleotide sequence ID" value="NZ_AP018784.2"/>
</dbReference>
<dbReference type="EMBL" id="CP107128">
    <property type="protein sequence ID" value="WLM94051.1"/>
    <property type="molecule type" value="Genomic_DNA"/>
</dbReference>
<evidence type="ECO:0000313" key="3">
    <source>
        <dbReference type="EMBL" id="WLM94051.1"/>
    </source>
</evidence>
<dbReference type="Proteomes" id="UP001285616">
    <property type="component" value="Unassembled WGS sequence"/>
</dbReference>